<evidence type="ECO:0000313" key="3">
    <source>
        <dbReference type="EMBL" id="QIK75296.1"/>
    </source>
</evidence>
<dbReference type="SUPFAM" id="SSF53448">
    <property type="entry name" value="Nucleotide-diphospho-sugar transferases"/>
    <property type="match status" value="1"/>
</dbReference>
<keyword evidence="2" id="KW-0548">Nucleotidyltransferase</keyword>
<dbReference type="InterPro" id="IPR034683">
    <property type="entry name" value="IspD/TarI"/>
</dbReference>
<evidence type="ECO:0008006" key="5">
    <source>
        <dbReference type="Google" id="ProtNLM"/>
    </source>
</evidence>
<dbReference type="Pfam" id="PF01128">
    <property type="entry name" value="IspD"/>
    <property type="match status" value="1"/>
</dbReference>
<evidence type="ECO:0000256" key="1">
    <source>
        <dbReference type="ARBA" id="ARBA00022679"/>
    </source>
</evidence>
<protein>
    <recommendedName>
        <fullName evidence="5">2-C-methyl-D-erythritol 4-phosphate cytidylyltransferase</fullName>
    </recommendedName>
</protein>
<dbReference type="AlphaFoldDB" id="A0A6G7YF41"/>
<evidence type="ECO:0000313" key="4">
    <source>
        <dbReference type="Proteomes" id="UP000502035"/>
    </source>
</evidence>
<dbReference type="GO" id="GO:0070567">
    <property type="term" value="F:cytidylyltransferase activity"/>
    <property type="evidence" value="ECO:0007669"/>
    <property type="project" value="InterPro"/>
</dbReference>
<keyword evidence="4" id="KW-1185">Reference proteome</keyword>
<proteinExistence type="predicted"/>
<dbReference type="EMBL" id="CP049866">
    <property type="protein sequence ID" value="QIK75296.1"/>
    <property type="molecule type" value="Genomic_DNA"/>
</dbReference>
<evidence type="ECO:0000256" key="2">
    <source>
        <dbReference type="ARBA" id="ARBA00022695"/>
    </source>
</evidence>
<reference evidence="3 4" key="1">
    <citation type="submission" date="2020-03" db="EMBL/GenBank/DDBJ databases">
        <title>Nocardioides sp. nov., isolated from fish.</title>
        <authorList>
            <person name="Hyun D.-W."/>
            <person name="Bae J.-W."/>
        </authorList>
    </citation>
    <scope>NUCLEOTIDE SEQUENCE [LARGE SCALE GENOMIC DNA]</scope>
    <source>
        <strain evidence="3 4">HDW12A</strain>
    </source>
</reference>
<keyword evidence="1" id="KW-0808">Transferase</keyword>
<dbReference type="RefSeq" id="WP_166316867.1">
    <property type="nucleotide sequence ID" value="NZ_CP049866.1"/>
</dbReference>
<dbReference type="KEGG" id="npi:G7071_07475"/>
<gene>
    <name evidence="3" type="ORF">G7071_07475</name>
</gene>
<accession>A0A6G7YF41</accession>
<organism evidence="3 4">
    <name type="scientific">Nocardioides piscis</name>
    <dbReference type="NCBI Taxonomy" id="2714938"/>
    <lineage>
        <taxon>Bacteria</taxon>
        <taxon>Bacillati</taxon>
        <taxon>Actinomycetota</taxon>
        <taxon>Actinomycetes</taxon>
        <taxon>Propionibacteriales</taxon>
        <taxon>Nocardioidaceae</taxon>
        <taxon>Nocardioides</taxon>
    </lineage>
</organism>
<dbReference type="Gene3D" id="3.90.550.10">
    <property type="entry name" value="Spore Coat Polysaccharide Biosynthesis Protein SpsA, Chain A"/>
    <property type="match status" value="1"/>
</dbReference>
<dbReference type="InterPro" id="IPR029044">
    <property type="entry name" value="Nucleotide-diphossugar_trans"/>
</dbReference>
<name>A0A6G7YF41_9ACTN</name>
<dbReference type="Proteomes" id="UP000502035">
    <property type="component" value="Chromosome"/>
</dbReference>
<sequence>MLEEGRGSLPFALVHGEALVVCAAWALGEAGVTLLDTGTTWESIREADETLVLHDSLCPLTPAAFIAACVERARVEDAVVVATRPVTDTVKVLAQGVVGPTVDRDGLTAIVSPVVLPPSVVATLPEAPDTDLVSLVADLARSHRIVLVEAPASARRVTSTEDLPMLEALTEG</sequence>